<dbReference type="Proteomes" id="UP001242480">
    <property type="component" value="Unassembled WGS sequence"/>
</dbReference>
<gene>
    <name evidence="1" type="ORF">QO011_006887</name>
</gene>
<evidence type="ECO:0000313" key="1">
    <source>
        <dbReference type="EMBL" id="MDQ0473851.1"/>
    </source>
</evidence>
<dbReference type="EMBL" id="JAUSVX010000018">
    <property type="protein sequence ID" value="MDQ0473851.1"/>
    <property type="molecule type" value="Genomic_DNA"/>
</dbReference>
<reference evidence="1 2" key="1">
    <citation type="submission" date="2023-07" db="EMBL/GenBank/DDBJ databases">
        <title>Genomic Encyclopedia of Type Strains, Phase IV (KMG-IV): sequencing the most valuable type-strain genomes for metagenomic binning, comparative biology and taxonomic classification.</title>
        <authorList>
            <person name="Goeker M."/>
        </authorList>
    </citation>
    <scope>NUCLEOTIDE SEQUENCE [LARGE SCALE GENOMIC DNA]</scope>
    <source>
        <strain evidence="1 2">DSM 19619</strain>
    </source>
</reference>
<proteinExistence type="predicted"/>
<keyword evidence="2" id="KW-1185">Reference proteome</keyword>
<name>A0ABU0JK44_9HYPH</name>
<accession>A0ABU0JK44</accession>
<sequence length="310" mass="33427">MDISSSPQRRTRRGFIGLAAAVAALPWIDRAVAGSSFDLPPAPGSSPGKAYPLYEAASAAVIPSAGHQSRVALGDSIVRLVRHGIIDRGKVFALRLRTEKMPDELSHVLSDPADAPIRLTRENASSYVDLLWPIGLANRMTGNNASPLFGGSLSGYASTAGWTLGDRDEGSSYFNSVPIVDMTSDQEALAIGVAQSTFRPCCDNSTFFQDCNHGSALLAVLQLGAAQGLDEAELYREALAFNCFWFPDSYIRTALYFKILRRTEWRDVDPKEVMGAQYSAQSAWQQTVQVPLQAIPDLIPEPESGADCGA</sequence>
<protein>
    <submittedName>
        <fullName evidence="1">Uncharacterized protein</fullName>
    </submittedName>
</protein>
<dbReference type="RefSeq" id="WP_307282538.1">
    <property type="nucleotide sequence ID" value="NZ_JAUSVX010000018.1"/>
</dbReference>
<organism evidence="1 2">
    <name type="scientific">Labrys wisconsinensis</name>
    <dbReference type="NCBI Taxonomy" id="425677"/>
    <lineage>
        <taxon>Bacteria</taxon>
        <taxon>Pseudomonadati</taxon>
        <taxon>Pseudomonadota</taxon>
        <taxon>Alphaproteobacteria</taxon>
        <taxon>Hyphomicrobiales</taxon>
        <taxon>Xanthobacteraceae</taxon>
        <taxon>Labrys</taxon>
    </lineage>
</organism>
<dbReference type="PROSITE" id="PS51318">
    <property type="entry name" value="TAT"/>
    <property type="match status" value="1"/>
</dbReference>
<evidence type="ECO:0000313" key="2">
    <source>
        <dbReference type="Proteomes" id="UP001242480"/>
    </source>
</evidence>
<comment type="caution">
    <text evidence="1">The sequence shown here is derived from an EMBL/GenBank/DDBJ whole genome shotgun (WGS) entry which is preliminary data.</text>
</comment>
<dbReference type="InterPro" id="IPR006311">
    <property type="entry name" value="TAT_signal"/>
</dbReference>